<dbReference type="InterPro" id="IPR009003">
    <property type="entry name" value="Peptidase_S1_PA"/>
</dbReference>
<evidence type="ECO:0000256" key="6">
    <source>
        <dbReference type="SAM" id="SignalP"/>
    </source>
</evidence>
<keyword evidence="8" id="KW-1185">Reference proteome</keyword>
<dbReference type="CDD" id="cd21112">
    <property type="entry name" value="alphaLP-like"/>
    <property type="match status" value="1"/>
</dbReference>
<gene>
    <name evidence="7" type="ORF">J2S66_004592</name>
</gene>
<dbReference type="SUPFAM" id="SSF50494">
    <property type="entry name" value="Trypsin-like serine proteases"/>
    <property type="match status" value="1"/>
</dbReference>
<evidence type="ECO:0000256" key="1">
    <source>
        <dbReference type="ARBA" id="ARBA00007664"/>
    </source>
</evidence>
<dbReference type="RefSeq" id="WP_310309285.1">
    <property type="nucleotide sequence ID" value="NZ_BAAAXB010000001.1"/>
</dbReference>
<accession>A0ABU1PZZ1</accession>
<protein>
    <submittedName>
        <fullName evidence="7">Streptogrisin C</fullName>
        <ecNumber evidence="7">3.4.21.-</ecNumber>
    </submittedName>
</protein>
<dbReference type="Gene3D" id="2.40.10.10">
    <property type="entry name" value="Trypsin-like serine proteases"/>
    <property type="match status" value="2"/>
</dbReference>
<evidence type="ECO:0000256" key="5">
    <source>
        <dbReference type="ARBA" id="ARBA00023157"/>
    </source>
</evidence>
<dbReference type="InterPro" id="IPR001316">
    <property type="entry name" value="Pept_S1A_streptogrisin"/>
</dbReference>
<keyword evidence="5" id="KW-1015">Disulfide bond</keyword>
<comment type="similarity">
    <text evidence="1">Belongs to the peptidase S1 family.</text>
</comment>
<evidence type="ECO:0000313" key="7">
    <source>
        <dbReference type="EMBL" id="MDR6596208.1"/>
    </source>
</evidence>
<sequence length="206" mass="21070">MRALLLAVALLVATAQPAVAAPTPLEAGTPLVTASGARCANGFSVHGHLLVSPACGRAAGGALHHADGRRIGTVVAIRRTHAVVRIDDTRLWQPRPTVAGRPDVVTGSTEAPVGAEACVRGPVTGWRCTTVASRDSTLYFGDGSILHGVSRIPVCSPPNDDWGAVVSGTQAQGLVFVAHGCPGGTSSFFFPLVDVLAQEGLRLVTG</sequence>
<keyword evidence="3 7" id="KW-0378">Hydrolase</keyword>
<evidence type="ECO:0000256" key="3">
    <source>
        <dbReference type="ARBA" id="ARBA00022801"/>
    </source>
</evidence>
<keyword evidence="2" id="KW-0645">Protease</keyword>
<dbReference type="EC" id="3.4.21.-" evidence="7"/>
<dbReference type="EMBL" id="JAVDSG010000001">
    <property type="protein sequence ID" value="MDR6596208.1"/>
    <property type="molecule type" value="Genomic_DNA"/>
</dbReference>
<evidence type="ECO:0000256" key="4">
    <source>
        <dbReference type="ARBA" id="ARBA00022825"/>
    </source>
</evidence>
<name>A0ABU1PZZ1_9PSEU</name>
<organism evidence="7 8">
    <name type="scientific">Saccharothrix longispora</name>
    <dbReference type="NCBI Taxonomy" id="33920"/>
    <lineage>
        <taxon>Bacteria</taxon>
        <taxon>Bacillati</taxon>
        <taxon>Actinomycetota</taxon>
        <taxon>Actinomycetes</taxon>
        <taxon>Pseudonocardiales</taxon>
        <taxon>Pseudonocardiaceae</taxon>
        <taxon>Saccharothrix</taxon>
    </lineage>
</organism>
<keyword evidence="4" id="KW-0720">Serine protease</keyword>
<dbReference type="PRINTS" id="PR00861">
    <property type="entry name" value="ALYTICPTASE"/>
</dbReference>
<evidence type="ECO:0000256" key="2">
    <source>
        <dbReference type="ARBA" id="ARBA00022670"/>
    </source>
</evidence>
<dbReference type="GO" id="GO:0016787">
    <property type="term" value="F:hydrolase activity"/>
    <property type="evidence" value="ECO:0007669"/>
    <property type="project" value="UniProtKB-KW"/>
</dbReference>
<dbReference type="Proteomes" id="UP001268819">
    <property type="component" value="Unassembled WGS sequence"/>
</dbReference>
<comment type="caution">
    <text evidence="7">The sequence shown here is derived from an EMBL/GenBank/DDBJ whole genome shotgun (WGS) entry which is preliminary data.</text>
</comment>
<reference evidence="7 8" key="1">
    <citation type="submission" date="2023-07" db="EMBL/GenBank/DDBJ databases">
        <title>Sequencing the genomes of 1000 actinobacteria strains.</title>
        <authorList>
            <person name="Klenk H.-P."/>
        </authorList>
    </citation>
    <scope>NUCLEOTIDE SEQUENCE [LARGE SCALE GENOMIC DNA]</scope>
    <source>
        <strain evidence="7 8">DSM 43749</strain>
    </source>
</reference>
<evidence type="ECO:0000313" key="8">
    <source>
        <dbReference type="Proteomes" id="UP001268819"/>
    </source>
</evidence>
<proteinExistence type="inferred from homology"/>
<feature type="chain" id="PRO_5046667229" evidence="6">
    <location>
        <begin position="21"/>
        <end position="206"/>
    </location>
</feature>
<dbReference type="InterPro" id="IPR043504">
    <property type="entry name" value="Peptidase_S1_PA_chymotrypsin"/>
</dbReference>
<feature type="signal peptide" evidence="6">
    <location>
        <begin position="1"/>
        <end position="20"/>
    </location>
</feature>
<keyword evidence="6" id="KW-0732">Signal</keyword>